<dbReference type="InterPro" id="IPR017926">
    <property type="entry name" value="GATASE"/>
</dbReference>
<dbReference type="InterPro" id="IPR050472">
    <property type="entry name" value="Anth_synth/Amidotransfase"/>
</dbReference>
<feature type="active site" description="Nucleophile" evidence="11">
    <location>
        <position position="250"/>
    </location>
</feature>
<evidence type="ECO:0000256" key="1">
    <source>
        <dbReference type="ARBA" id="ARBA00004812"/>
    </source>
</evidence>
<dbReference type="GO" id="GO:0004088">
    <property type="term" value="F:carbamoyl-phosphate synthase (glutamine-hydrolyzing) activity"/>
    <property type="evidence" value="ECO:0007669"/>
    <property type="project" value="UniProtKB-UniRule"/>
</dbReference>
<keyword evidence="5 11" id="KW-0547">Nucleotide-binding</keyword>
<feature type="domain" description="Carbamoyl-phosphate synthase small subunit N-terminal" evidence="12">
    <location>
        <begin position="1"/>
        <end position="131"/>
    </location>
</feature>
<feature type="binding site" evidence="11">
    <location>
        <position position="294"/>
    </location>
    <ligand>
        <name>L-glutamine</name>
        <dbReference type="ChEBI" id="CHEBI:58359"/>
    </ligand>
</feature>
<feature type="binding site" evidence="11">
    <location>
        <position position="295"/>
    </location>
    <ligand>
        <name>L-glutamine</name>
        <dbReference type="ChEBI" id="CHEBI:58359"/>
    </ligand>
</feature>
<dbReference type="InterPro" id="IPR006274">
    <property type="entry name" value="CarbamoylP_synth_ssu"/>
</dbReference>
<dbReference type="GO" id="GO:0006207">
    <property type="term" value="P:'de novo' pyrimidine nucleobase biosynthetic process"/>
    <property type="evidence" value="ECO:0007669"/>
    <property type="project" value="InterPro"/>
</dbReference>
<keyword evidence="8 11" id="KW-0665">Pyrimidine biosynthesis</keyword>
<evidence type="ECO:0000256" key="9">
    <source>
        <dbReference type="ARBA" id="ARBA00048816"/>
    </source>
</evidence>
<evidence type="ECO:0000256" key="8">
    <source>
        <dbReference type="ARBA" id="ARBA00022975"/>
    </source>
</evidence>
<dbReference type="EMBL" id="FUXM01000005">
    <property type="protein sequence ID" value="SJZ71716.1"/>
    <property type="molecule type" value="Genomic_DNA"/>
</dbReference>
<comment type="pathway">
    <text evidence="2 11">Amino-acid biosynthesis; L-arginine biosynthesis; carbamoyl phosphate from bicarbonate: step 1/1.</text>
</comment>
<keyword evidence="14" id="KW-1185">Reference proteome</keyword>
<keyword evidence="11" id="KW-0028">Amino-acid biosynthesis</keyword>
<comment type="similarity">
    <text evidence="3 11">Belongs to the CarA family.</text>
</comment>
<dbReference type="FunFam" id="3.50.30.20:FF:000001">
    <property type="entry name" value="Carbamoyl-phosphate synthase small chain"/>
    <property type="match status" value="1"/>
</dbReference>
<evidence type="ECO:0000313" key="13">
    <source>
        <dbReference type="EMBL" id="SJZ71716.1"/>
    </source>
</evidence>
<dbReference type="UniPathway" id="UPA00068">
    <property type="reaction ID" value="UER00171"/>
</dbReference>
<keyword evidence="4 11" id="KW-0436">Ligase</keyword>
<evidence type="ECO:0000256" key="10">
    <source>
        <dbReference type="ARBA" id="ARBA00049285"/>
    </source>
</evidence>
<dbReference type="PRINTS" id="PR00097">
    <property type="entry name" value="ANTSNTHASEII"/>
</dbReference>
<dbReference type="PRINTS" id="PR00099">
    <property type="entry name" value="CPSGATASE"/>
</dbReference>
<dbReference type="AlphaFoldDB" id="A0A1T4MXZ3"/>
<dbReference type="Gene3D" id="3.40.50.880">
    <property type="match status" value="1"/>
</dbReference>
<reference evidence="14" key="1">
    <citation type="submission" date="2017-02" db="EMBL/GenBank/DDBJ databases">
        <authorList>
            <person name="Varghese N."/>
            <person name="Submissions S."/>
        </authorList>
    </citation>
    <scope>NUCLEOTIDE SEQUENCE [LARGE SCALE GENOMIC DNA]</scope>
    <source>
        <strain evidence="14">DSM 16521</strain>
    </source>
</reference>
<dbReference type="CDD" id="cd01744">
    <property type="entry name" value="GATase1_CPSase"/>
    <property type="match status" value="1"/>
</dbReference>
<dbReference type="UniPathway" id="UPA00070">
    <property type="reaction ID" value="UER00115"/>
</dbReference>
<keyword evidence="11" id="KW-0055">Arginine biosynthesis</keyword>
<feature type="binding site" evidence="11">
    <location>
        <position position="292"/>
    </location>
    <ligand>
        <name>L-glutamine</name>
        <dbReference type="ChEBI" id="CHEBI:58359"/>
    </ligand>
</feature>
<gene>
    <name evidence="11" type="primary">carA</name>
    <name evidence="13" type="ORF">SAMN02745885_00757</name>
</gene>
<dbReference type="InterPro" id="IPR029062">
    <property type="entry name" value="Class_I_gatase-like"/>
</dbReference>
<dbReference type="PROSITE" id="PS51273">
    <property type="entry name" value="GATASE_TYPE_1"/>
    <property type="match status" value="1"/>
</dbReference>
<dbReference type="GO" id="GO:0006526">
    <property type="term" value="P:L-arginine biosynthetic process"/>
    <property type="evidence" value="ECO:0007669"/>
    <property type="project" value="UniProtKB-UniRule"/>
</dbReference>
<dbReference type="InterPro" id="IPR036480">
    <property type="entry name" value="CarbP_synth_ssu_N_sf"/>
</dbReference>
<organism evidence="13 14">
    <name type="scientific">Carboxydocella sporoproducens DSM 16521</name>
    <dbReference type="NCBI Taxonomy" id="1121270"/>
    <lineage>
        <taxon>Bacteria</taxon>
        <taxon>Bacillati</taxon>
        <taxon>Bacillota</taxon>
        <taxon>Clostridia</taxon>
        <taxon>Eubacteriales</taxon>
        <taxon>Clostridiales Family XVI. Incertae Sedis</taxon>
        <taxon>Carboxydocella</taxon>
    </lineage>
</organism>
<feature type="binding site" evidence="11">
    <location>
        <position position="45"/>
    </location>
    <ligand>
        <name>L-glutamine</name>
        <dbReference type="ChEBI" id="CHEBI:58359"/>
    </ligand>
</feature>
<evidence type="ECO:0000256" key="6">
    <source>
        <dbReference type="ARBA" id="ARBA00022840"/>
    </source>
</evidence>
<proteinExistence type="inferred from homology"/>
<dbReference type="OrthoDB" id="9804328at2"/>
<feature type="binding site" evidence="11">
    <location>
        <position position="251"/>
    </location>
    <ligand>
        <name>L-glutamine</name>
        <dbReference type="ChEBI" id="CHEBI:58359"/>
    </ligand>
</feature>
<keyword evidence="7 11" id="KW-0315">Glutamine amidotransferase</keyword>
<dbReference type="GO" id="GO:0005524">
    <property type="term" value="F:ATP binding"/>
    <property type="evidence" value="ECO:0007669"/>
    <property type="project" value="UniProtKB-UniRule"/>
</dbReference>
<comment type="catalytic activity">
    <reaction evidence="9 11">
        <text>hydrogencarbonate + L-glutamine + 2 ATP + H2O = carbamoyl phosphate + L-glutamate + 2 ADP + phosphate + 2 H(+)</text>
        <dbReference type="Rhea" id="RHEA:18633"/>
        <dbReference type="ChEBI" id="CHEBI:15377"/>
        <dbReference type="ChEBI" id="CHEBI:15378"/>
        <dbReference type="ChEBI" id="CHEBI:17544"/>
        <dbReference type="ChEBI" id="CHEBI:29985"/>
        <dbReference type="ChEBI" id="CHEBI:30616"/>
        <dbReference type="ChEBI" id="CHEBI:43474"/>
        <dbReference type="ChEBI" id="CHEBI:58228"/>
        <dbReference type="ChEBI" id="CHEBI:58359"/>
        <dbReference type="ChEBI" id="CHEBI:456216"/>
        <dbReference type="EC" id="6.3.5.5"/>
    </reaction>
</comment>
<dbReference type="HAMAP" id="MF_01209">
    <property type="entry name" value="CPSase_S_chain"/>
    <property type="match status" value="1"/>
</dbReference>
<protein>
    <recommendedName>
        <fullName evidence="11">Carbamoyl phosphate synthase small chain</fullName>
        <ecNumber evidence="11">6.3.5.5</ecNumber>
    </recommendedName>
    <alternativeName>
        <fullName evidence="11">Carbamoyl phosphate synthetase glutamine chain</fullName>
    </alternativeName>
</protein>
<dbReference type="Proteomes" id="UP000189933">
    <property type="component" value="Unassembled WGS sequence"/>
</dbReference>
<dbReference type="Pfam" id="PF00117">
    <property type="entry name" value="GATase"/>
    <property type="match status" value="1"/>
</dbReference>
<name>A0A1T4MXZ3_9FIRM</name>
<dbReference type="GO" id="GO:0006541">
    <property type="term" value="P:glutamine metabolic process"/>
    <property type="evidence" value="ECO:0007669"/>
    <property type="project" value="InterPro"/>
</dbReference>
<feature type="binding site" evidence="11">
    <location>
        <position position="254"/>
    </location>
    <ligand>
        <name>L-glutamine</name>
        <dbReference type="ChEBI" id="CHEBI:58359"/>
    </ligand>
</feature>
<comment type="pathway">
    <text evidence="1 11">Pyrimidine metabolism; UMP biosynthesis via de novo pathway; (S)-dihydroorotate from bicarbonate: step 1/3.</text>
</comment>
<evidence type="ECO:0000256" key="2">
    <source>
        <dbReference type="ARBA" id="ARBA00005077"/>
    </source>
</evidence>
<dbReference type="InterPro" id="IPR035686">
    <property type="entry name" value="CPSase_GATase1"/>
</dbReference>
<evidence type="ECO:0000259" key="12">
    <source>
        <dbReference type="SMART" id="SM01097"/>
    </source>
</evidence>
<comment type="catalytic activity">
    <reaction evidence="10 11">
        <text>L-glutamine + H2O = L-glutamate + NH4(+)</text>
        <dbReference type="Rhea" id="RHEA:15889"/>
        <dbReference type="ChEBI" id="CHEBI:15377"/>
        <dbReference type="ChEBI" id="CHEBI:28938"/>
        <dbReference type="ChEBI" id="CHEBI:29985"/>
        <dbReference type="ChEBI" id="CHEBI:58359"/>
    </reaction>
</comment>
<feature type="binding site" evidence="11">
    <location>
        <position position="225"/>
    </location>
    <ligand>
        <name>L-glutamine</name>
        <dbReference type="ChEBI" id="CHEBI:58359"/>
    </ligand>
</feature>
<dbReference type="RefSeq" id="WP_078664861.1">
    <property type="nucleotide sequence ID" value="NZ_FUXM01000005.1"/>
</dbReference>
<evidence type="ECO:0000256" key="5">
    <source>
        <dbReference type="ARBA" id="ARBA00022741"/>
    </source>
</evidence>
<dbReference type="SUPFAM" id="SSF52317">
    <property type="entry name" value="Class I glutamine amidotransferase-like"/>
    <property type="match status" value="1"/>
</dbReference>
<dbReference type="GO" id="GO:0044205">
    <property type="term" value="P:'de novo' UMP biosynthetic process"/>
    <property type="evidence" value="ECO:0007669"/>
    <property type="project" value="UniProtKB-UniRule"/>
</dbReference>
<keyword evidence="6 11" id="KW-0067">ATP-binding</keyword>
<feature type="binding site" evidence="11">
    <location>
        <position position="223"/>
    </location>
    <ligand>
        <name>L-glutamine</name>
        <dbReference type="ChEBI" id="CHEBI:58359"/>
    </ligand>
</feature>
<dbReference type="SUPFAM" id="SSF52021">
    <property type="entry name" value="Carbamoyl phosphate synthetase, small subunit N-terminal domain"/>
    <property type="match status" value="1"/>
</dbReference>
<dbReference type="Pfam" id="PF00988">
    <property type="entry name" value="CPSase_sm_chain"/>
    <property type="match status" value="1"/>
</dbReference>
<dbReference type="GO" id="GO:0004359">
    <property type="term" value="F:glutaminase activity"/>
    <property type="evidence" value="ECO:0007669"/>
    <property type="project" value="RHEA"/>
</dbReference>
<feature type="active site" evidence="11">
    <location>
        <position position="337"/>
    </location>
</feature>
<feature type="region of interest" description="CPSase" evidence="11">
    <location>
        <begin position="1"/>
        <end position="173"/>
    </location>
</feature>
<dbReference type="Gene3D" id="3.50.30.20">
    <property type="entry name" value="Carbamoyl-phosphate synthase small subunit, N-terminal domain"/>
    <property type="match status" value="1"/>
</dbReference>
<evidence type="ECO:0000256" key="7">
    <source>
        <dbReference type="ARBA" id="ARBA00022962"/>
    </source>
</evidence>
<dbReference type="InterPro" id="IPR002474">
    <property type="entry name" value="CarbamoylP_synth_ssu_N"/>
</dbReference>
<dbReference type="EC" id="6.3.5.5" evidence="11"/>
<comment type="function">
    <text evidence="11">Small subunit of the glutamine-dependent carbamoyl phosphate synthetase (CPSase). CPSase catalyzes the formation of carbamoyl phosphate from the ammonia moiety of glutamine, carbonate, and phosphate donated by ATP, constituting the first step of 2 biosynthetic pathways, one leading to arginine and/or urea and the other to pyrimidine nucleotides. The small subunit (glutamine amidotransferase) binds and cleaves glutamine to supply the large subunit with the substrate ammonia.</text>
</comment>
<comment type="subunit">
    <text evidence="11">Composed of two chains; the small (or glutamine) chain promotes the hydrolysis of glutamine to ammonia, which is used by the large (or ammonia) chain to synthesize carbamoyl phosphate. Tetramer of heterodimers (alpha,beta)4.</text>
</comment>
<dbReference type="NCBIfam" id="NF009475">
    <property type="entry name" value="PRK12838.1"/>
    <property type="match status" value="1"/>
</dbReference>
<evidence type="ECO:0000256" key="11">
    <source>
        <dbReference type="HAMAP-Rule" id="MF_01209"/>
    </source>
</evidence>
<evidence type="ECO:0000256" key="3">
    <source>
        <dbReference type="ARBA" id="ARBA00007800"/>
    </source>
</evidence>
<dbReference type="PANTHER" id="PTHR43418:SF7">
    <property type="entry name" value="CARBAMOYL-PHOSPHATE SYNTHASE SMALL CHAIN"/>
    <property type="match status" value="1"/>
</dbReference>
<evidence type="ECO:0000313" key="14">
    <source>
        <dbReference type="Proteomes" id="UP000189933"/>
    </source>
</evidence>
<sequence length="359" mass="39239">MDGFLILENGAVFQGKAFGAPGEKTGEVVFNTSMTGYQEILTDASYCGEIVVMTYPLQGNYGINAEDFEHKQSFVRGFVVHDLCDEPSNWRSQSSLHRFLAERGIVALQGIDTRALTRMLRQKGTMRGLITTSKAPLEEWLQTVRQAPTLSMEEPVPTVTCAAPYQVEGGAGPHIVVIDCGAKGNIIRSLREVGDCHITVVPARTGAETILAYQPDGVLISNGPGDPERVPYVIKTVQELLGKVPLFGICLGHQILALACGARTYKLKFGHRGANHPVQDLETGRVYITSQNHGYAVAEDSLAGLPLRVTMKNLNDDTVEGIRHLQYPAFSVQYHPEASPGPRDNLYLFEQFLTLVGRG</sequence>
<accession>A0A1T4MXZ3</accession>
<evidence type="ECO:0000256" key="4">
    <source>
        <dbReference type="ARBA" id="ARBA00022598"/>
    </source>
</evidence>
<dbReference type="NCBIfam" id="TIGR01368">
    <property type="entry name" value="CPSaseIIsmall"/>
    <property type="match status" value="1"/>
</dbReference>
<feature type="active site" evidence="11">
    <location>
        <position position="335"/>
    </location>
</feature>
<dbReference type="SMART" id="SM01097">
    <property type="entry name" value="CPSase_sm_chain"/>
    <property type="match status" value="1"/>
</dbReference>
<dbReference type="PANTHER" id="PTHR43418">
    <property type="entry name" value="MULTIFUNCTIONAL TRYPTOPHAN BIOSYNTHESIS PROTEIN-RELATED"/>
    <property type="match status" value="1"/>
</dbReference>
<dbReference type="PRINTS" id="PR00096">
    <property type="entry name" value="GATASE"/>
</dbReference>